<protein>
    <submittedName>
        <fullName evidence="1">Jg20488 protein</fullName>
    </submittedName>
</protein>
<sequence length="91" mass="10183">MWTNRVPPQHEAAASCGTGFQGEPVCSQTCLRLLHLCQNLKSENLRVLHLTFSRACDVKQCVLGQGGGLRPNKPFNAHNKEWVDSEYKMSI</sequence>
<organism evidence="1 2">
    <name type="scientific">Pararge aegeria aegeria</name>
    <dbReference type="NCBI Taxonomy" id="348720"/>
    <lineage>
        <taxon>Eukaryota</taxon>
        <taxon>Metazoa</taxon>
        <taxon>Ecdysozoa</taxon>
        <taxon>Arthropoda</taxon>
        <taxon>Hexapoda</taxon>
        <taxon>Insecta</taxon>
        <taxon>Pterygota</taxon>
        <taxon>Neoptera</taxon>
        <taxon>Endopterygota</taxon>
        <taxon>Lepidoptera</taxon>
        <taxon>Glossata</taxon>
        <taxon>Ditrysia</taxon>
        <taxon>Papilionoidea</taxon>
        <taxon>Nymphalidae</taxon>
        <taxon>Satyrinae</taxon>
        <taxon>Satyrini</taxon>
        <taxon>Parargina</taxon>
        <taxon>Pararge</taxon>
    </lineage>
</organism>
<gene>
    <name evidence="1" type="primary">jg20488</name>
    <name evidence="1" type="ORF">PAEG_LOCUS17762</name>
</gene>
<dbReference type="Proteomes" id="UP000838756">
    <property type="component" value="Unassembled WGS sequence"/>
</dbReference>
<dbReference type="AlphaFoldDB" id="A0A8S4RWJ5"/>
<dbReference type="EMBL" id="CAKXAJ010025575">
    <property type="protein sequence ID" value="CAH2241319.1"/>
    <property type="molecule type" value="Genomic_DNA"/>
</dbReference>
<name>A0A8S4RWJ5_9NEOP</name>
<proteinExistence type="predicted"/>
<accession>A0A8S4RWJ5</accession>
<evidence type="ECO:0000313" key="2">
    <source>
        <dbReference type="Proteomes" id="UP000838756"/>
    </source>
</evidence>
<reference evidence="1" key="1">
    <citation type="submission" date="2022-03" db="EMBL/GenBank/DDBJ databases">
        <authorList>
            <person name="Lindestad O."/>
        </authorList>
    </citation>
    <scope>NUCLEOTIDE SEQUENCE</scope>
</reference>
<evidence type="ECO:0000313" key="1">
    <source>
        <dbReference type="EMBL" id="CAH2241319.1"/>
    </source>
</evidence>
<keyword evidence="2" id="KW-1185">Reference proteome</keyword>
<comment type="caution">
    <text evidence="1">The sequence shown here is derived from an EMBL/GenBank/DDBJ whole genome shotgun (WGS) entry which is preliminary data.</text>
</comment>